<gene>
    <name evidence="2" type="ORF">J2Z66_004737</name>
</gene>
<dbReference type="SMART" id="SM00635">
    <property type="entry name" value="BID_2"/>
    <property type="match status" value="1"/>
</dbReference>
<evidence type="ECO:0000313" key="2">
    <source>
        <dbReference type="EMBL" id="MBP1993120.1"/>
    </source>
</evidence>
<keyword evidence="3" id="KW-1185">Reference proteome</keyword>
<comment type="caution">
    <text evidence="2">The sequence shown here is derived from an EMBL/GenBank/DDBJ whole genome shotgun (WGS) entry which is preliminary data.</text>
</comment>
<organism evidence="2 3">
    <name type="scientific">Paenibacillus eucommiae</name>
    <dbReference type="NCBI Taxonomy" id="1355755"/>
    <lineage>
        <taxon>Bacteria</taxon>
        <taxon>Bacillati</taxon>
        <taxon>Bacillota</taxon>
        <taxon>Bacilli</taxon>
        <taxon>Bacillales</taxon>
        <taxon>Paenibacillaceae</taxon>
        <taxon>Paenibacillus</taxon>
    </lineage>
</organism>
<dbReference type="Gene3D" id="2.60.40.1080">
    <property type="match status" value="1"/>
</dbReference>
<name>A0ABS4IZZ7_9BACL</name>
<dbReference type="InterPro" id="IPR008964">
    <property type="entry name" value="Invasin/intimin_cell_adhesion"/>
</dbReference>
<proteinExistence type="predicted"/>
<accession>A0ABS4IZZ7</accession>
<dbReference type="Proteomes" id="UP001519287">
    <property type="component" value="Unassembled WGS sequence"/>
</dbReference>
<reference evidence="2 3" key="1">
    <citation type="submission" date="2021-03" db="EMBL/GenBank/DDBJ databases">
        <title>Genomic Encyclopedia of Type Strains, Phase IV (KMG-IV): sequencing the most valuable type-strain genomes for metagenomic binning, comparative biology and taxonomic classification.</title>
        <authorList>
            <person name="Goeker M."/>
        </authorList>
    </citation>
    <scope>NUCLEOTIDE SEQUENCE [LARGE SCALE GENOMIC DNA]</scope>
    <source>
        <strain evidence="2 3">DSM 26048</strain>
    </source>
</reference>
<evidence type="ECO:0000259" key="1">
    <source>
        <dbReference type="SMART" id="SM00635"/>
    </source>
</evidence>
<dbReference type="EMBL" id="JAGGLB010000017">
    <property type="protein sequence ID" value="MBP1993120.1"/>
    <property type="molecule type" value="Genomic_DNA"/>
</dbReference>
<feature type="domain" description="BIG2" evidence="1">
    <location>
        <begin position="15"/>
        <end position="92"/>
    </location>
</feature>
<protein>
    <submittedName>
        <fullName evidence="2">Uncharacterized protein YjdB</fullName>
    </submittedName>
</protein>
<sequence>MPKLKLNIEDIDKTSVSSVKLDKKTITLSPGKSEQLRATVMPANAANLKVTWSRDNSQVAEVDASGNVTGKAPGFAKITVTTENGGFSDVSMGTVVPERAPASPDIAGHLTSAESTVARSLEAFRN</sequence>
<dbReference type="Pfam" id="PF02368">
    <property type="entry name" value="Big_2"/>
    <property type="match status" value="1"/>
</dbReference>
<dbReference type="InterPro" id="IPR003343">
    <property type="entry name" value="Big_2"/>
</dbReference>
<dbReference type="RefSeq" id="WP_209974695.1">
    <property type="nucleotide sequence ID" value="NZ_JAGGLB010000017.1"/>
</dbReference>
<evidence type="ECO:0000313" key="3">
    <source>
        <dbReference type="Proteomes" id="UP001519287"/>
    </source>
</evidence>
<dbReference type="SUPFAM" id="SSF49373">
    <property type="entry name" value="Invasin/intimin cell-adhesion fragments"/>
    <property type="match status" value="1"/>
</dbReference>